<reference evidence="3" key="1">
    <citation type="submission" date="2021-01" db="EMBL/GenBank/DDBJ databases">
        <authorList>
            <person name="Corre E."/>
            <person name="Pelletier E."/>
            <person name="Niang G."/>
            <person name="Scheremetjew M."/>
            <person name="Finn R."/>
            <person name="Kale V."/>
            <person name="Holt S."/>
            <person name="Cochrane G."/>
            <person name="Meng A."/>
            <person name="Brown T."/>
            <person name="Cohen L."/>
        </authorList>
    </citation>
    <scope>NUCLEOTIDE SEQUENCE</scope>
    <source>
        <strain evidence="3">10249 10 AB</strain>
    </source>
</reference>
<sequence length="139" mass="15228">MTMQRNSLLQGFLILALWFESTSGFQQNTISLRASSLTPLAKHSGPVVLFLNTPPNYDDNEFDASPSGGEQQPAQSIPKLKIPKPSLSVPEIDFKETLKKVAVLAVTVLAFLAIQKGGLILSEVFTPELSEEQVRNFVL</sequence>
<dbReference type="EMBL" id="HBIX01034185">
    <property type="protein sequence ID" value="CAE0729541.1"/>
    <property type="molecule type" value="Transcribed_RNA"/>
</dbReference>
<organism evidence="3">
    <name type="scientific">Pseudo-nitzschia australis</name>
    <dbReference type="NCBI Taxonomy" id="44445"/>
    <lineage>
        <taxon>Eukaryota</taxon>
        <taxon>Sar</taxon>
        <taxon>Stramenopiles</taxon>
        <taxon>Ochrophyta</taxon>
        <taxon>Bacillariophyta</taxon>
        <taxon>Bacillariophyceae</taxon>
        <taxon>Bacillariophycidae</taxon>
        <taxon>Bacillariales</taxon>
        <taxon>Bacillariaceae</taxon>
        <taxon>Pseudo-nitzschia</taxon>
    </lineage>
</organism>
<evidence type="ECO:0000313" key="3">
    <source>
        <dbReference type="EMBL" id="CAE0729541.1"/>
    </source>
</evidence>
<feature type="region of interest" description="Disordered" evidence="1">
    <location>
        <begin position="58"/>
        <end position="80"/>
    </location>
</feature>
<evidence type="ECO:0000256" key="2">
    <source>
        <dbReference type="SAM" id="SignalP"/>
    </source>
</evidence>
<accession>A0A7S4ER98</accession>
<protein>
    <submittedName>
        <fullName evidence="3">Uncharacterized protein</fullName>
    </submittedName>
</protein>
<feature type="signal peptide" evidence="2">
    <location>
        <begin position="1"/>
        <end position="24"/>
    </location>
</feature>
<dbReference type="AlphaFoldDB" id="A0A7S4ER98"/>
<gene>
    <name evidence="3" type="ORF">PAUS00366_LOCUS22326</name>
</gene>
<keyword evidence="2" id="KW-0732">Signal</keyword>
<feature type="chain" id="PRO_5030649307" evidence="2">
    <location>
        <begin position="25"/>
        <end position="139"/>
    </location>
</feature>
<proteinExistence type="predicted"/>
<evidence type="ECO:0000256" key="1">
    <source>
        <dbReference type="SAM" id="MobiDB-lite"/>
    </source>
</evidence>
<name>A0A7S4ER98_9STRA</name>